<dbReference type="FunCoup" id="A0A7I4FN47">
    <property type="interactions" value="4109"/>
</dbReference>
<dbReference type="AlphaFoldDB" id="A0A7I4FN47"/>
<feature type="coiled-coil region" evidence="3">
    <location>
        <begin position="92"/>
        <end position="151"/>
    </location>
</feature>
<dbReference type="Proteomes" id="UP000006727">
    <property type="component" value="Chromosome 3"/>
</dbReference>
<dbReference type="GO" id="GO:0000938">
    <property type="term" value="C:GARP complex"/>
    <property type="evidence" value="ECO:0000318"/>
    <property type="project" value="GO_Central"/>
</dbReference>
<organism evidence="4 5">
    <name type="scientific">Physcomitrium patens</name>
    <name type="common">Spreading-leaved earth moss</name>
    <name type="synonym">Physcomitrella patens</name>
    <dbReference type="NCBI Taxonomy" id="3218"/>
    <lineage>
        <taxon>Eukaryota</taxon>
        <taxon>Viridiplantae</taxon>
        <taxon>Streptophyta</taxon>
        <taxon>Embryophyta</taxon>
        <taxon>Bryophyta</taxon>
        <taxon>Bryophytina</taxon>
        <taxon>Bryopsida</taxon>
        <taxon>Funariidae</taxon>
        <taxon>Funariales</taxon>
        <taxon>Funariaceae</taxon>
        <taxon>Physcomitrium</taxon>
    </lineage>
</organism>
<dbReference type="Gramene" id="Pp3c3_36800V3.2">
    <property type="protein sequence ID" value="Pp3c3_36800V3.2"/>
    <property type="gene ID" value="Pp3c3_36800"/>
</dbReference>
<dbReference type="GO" id="GO:0005829">
    <property type="term" value="C:cytosol"/>
    <property type="evidence" value="ECO:0007669"/>
    <property type="project" value="GOC"/>
</dbReference>
<dbReference type="GO" id="GO:0007041">
    <property type="term" value="P:lysosomal transport"/>
    <property type="evidence" value="ECO:0000318"/>
    <property type="project" value="GO_Central"/>
</dbReference>
<keyword evidence="3" id="KW-0175">Coiled coil</keyword>
<comment type="subunit">
    <text evidence="2">Component of the Golgi-associated retrograde protein (GARP) complex.</text>
</comment>
<reference evidence="4 5" key="2">
    <citation type="journal article" date="2018" name="Plant J.">
        <title>The Physcomitrella patens chromosome-scale assembly reveals moss genome structure and evolution.</title>
        <authorList>
            <person name="Lang D."/>
            <person name="Ullrich K.K."/>
            <person name="Murat F."/>
            <person name="Fuchs J."/>
            <person name="Jenkins J."/>
            <person name="Haas F.B."/>
            <person name="Piednoel M."/>
            <person name="Gundlach H."/>
            <person name="Van Bel M."/>
            <person name="Meyberg R."/>
            <person name="Vives C."/>
            <person name="Morata J."/>
            <person name="Symeonidi A."/>
            <person name="Hiss M."/>
            <person name="Muchero W."/>
            <person name="Kamisugi Y."/>
            <person name="Saleh O."/>
            <person name="Blanc G."/>
            <person name="Decker E.L."/>
            <person name="van Gessel N."/>
            <person name="Grimwood J."/>
            <person name="Hayes R.D."/>
            <person name="Graham S.W."/>
            <person name="Gunter L.E."/>
            <person name="McDaniel S.F."/>
            <person name="Hoernstein S.N.W."/>
            <person name="Larsson A."/>
            <person name="Li F.W."/>
            <person name="Perroud P.F."/>
            <person name="Phillips J."/>
            <person name="Ranjan P."/>
            <person name="Rokshar D.S."/>
            <person name="Rothfels C.J."/>
            <person name="Schneider L."/>
            <person name="Shu S."/>
            <person name="Stevenson D.W."/>
            <person name="Thummler F."/>
            <person name="Tillich M."/>
            <person name="Villarreal Aguilar J.C."/>
            <person name="Widiez T."/>
            <person name="Wong G.K."/>
            <person name="Wymore A."/>
            <person name="Zhang Y."/>
            <person name="Zimmer A.D."/>
            <person name="Quatrano R.S."/>
            <person name="Mayer K.F.X."/>
            <person name="Goodstein D."/>
            <person name="Casacuberta J.M."/>
            <person name="Vandepoele K."/>
            <person name="Reski R."/>
            <person name="Cuming A.C."/>
            <person name="Tuskan G.A."/>
            <person name="Maumus F."/>
            <person name="Salse J."/>
            <person name="Schmutz J."/>
            <person name="Rensing S.A."/>
        </authorList>
    </citation>
    <scope>NUCLEOTIDE SEQUENCE [LARGE SCALE GENOMIC DNA]</scope>
    <source>
        <strain evidence="4 5">cv. Gransden 2004</strain>
    </source>
</reference>
<dbReference type="EnsemblPlants" id="Pp3c3_36800V3.2">
    <property type="protein sequence ID" value="Pp3c3_36800V3.2"/>
    <property type="gene ID" value="Pp3c3_36800"/>
</dbReference>
<dbReference type="GO" id="GO:0007030">
    <property type="term" value="P:Golgi organization"/>
    <property type="evidence" value="ECO:0000318"/>
    <property type="project" value="GO_Central"/>
</dbReference>
<dbReference type="KEGG" id="ppp:112280319"/>
<protein>
    <recommendedName>
        <fullName evidence="2">Vacuolar protein sorting-associated protein 51 homolog</fullName>
    </recommendedName>
</protein>
<dbReference type="GO" id="GO:0006869">
    <property type="term" value="P:lipid transport"/>
    <property type="evidence" value="ECO:0007669"/>
    <property type="project" value="UniProtKB-UniRule"/>
</dbReference>
<dbReference type="GO" id="GO:0016020">
    <property type="term" value="C:membrane"/>
    <property type="evidence" value="ECO:0000318"/>
    <property type="project" value="GO_Central"/>
</dbReference>
<evidence type="ECO:0000256" key="1">
    <source>
        <dbReference type="ARBA" id="ARBA00006080"/>
    </source>
</evidence>
<dbReference type="GO" id="GO:0015031">
    <property type="term" value="P:protein transport"/>
    <property type="evidence" value="ECO:0007669"/>
    <property type="project" value="UniProtKB-UniRule"/>
</dbReference>
<dbReference type="PANTHER" id="PTHR15954">
    <property type="entry name" value="VACUOLAR PROTEIN SORTING-ASSOCIATED PROTEIN 51 HOMOLOG"/>
    <property type="match status" value="1"/>
</dbReference>
<dbReference type="GO" id="GO:1990745">
    <property type="term" value="C:EARP complex"/>
    <property type="evidence" value="ECO:0000318"/>
    <property type="project" value="GO_Central"/>
</dbReference>
<reference evidence="4 5" key="1">
    <citation type="journal article" date="2008" name="Science">
        <title>The Physcomitrella genome reveals evolutionary insights into the conquest of land by plants.</title>
        <authorList>
            <person name="Rensing S."/>
            <person name="Lang D."/>
            <person name="Zimmer A."/>
            <person name="Terry A."/>
            <person name="Salamov A."/>
            <person name="Shapiro H."/>
            <person name="Nishiyama T."/>
            <person name="Perroud P.-F."/>
            <person name="Lindquist E."/>
            <person name="Kamisugi Y."/>
            <person name="Tanahashi T."/>
            <person name="Sakakibara K."/>
            <person name="Fujita T."/>
            <person name="Oishi K."/>
            <person name="Shin-I T."/>
            <person name="Kuroki Y."/>
            <person name="Toyoda A."/>
            <person name="Suzuki Y."/>
            <person name="Hashimoto A."/>
            <person name="Yamaguchi K."/>
            <person name="Sugano A."/>
            <person name="Kohara Y."/>
            <person name="Fujiyama A."/>
            <person name="Anterola A."/>
            <person name="Aoki S."/>
            <person name="Ashton N."/>
            <person name="Barbazuk W.B."/>
            <person name="Barker E."/>
            <person name="Bennetzen J."/>
            <person name="Bezanilla M."/>
            <person name="Blankenship R."/>
            <person name="Cho S.H."/>
            <person name="Dutcher S."/>
            <person name="Estelle M."/>
            <person name="Fawcett J.A."/>
            <person name="Gundlach H."/>
            <person name="Hanada K."/>
            <person name="Heyl A."/>
            <person name="Hicks K.A."/>
            <person name="Hugh J."/>
            <person name="Lohr M."/>
            <person name="Mayer K."/>
            <person name="Melkozernov A."/>
            <person name="Murata T."/>
            <person name="Nelson D."/>
            <person name="Pils B."/>
            <person name="Prigge M."/>
            <person name="Reiss B."/>
            <person name="Renner T."/>
            <person name="Rombauts S."/>
            <person name="Rushton P."/>
            <person name="Sanderfoot A."/>
            <person name="Schween G."/>
            <person name="Shiu S.-H."/>
            <person name="Stueber K."/>
            <person name="Theodoulou F.L."/>
            <person name="Tu H."/>
            <person name="Van de Peer Y."/>
            <person name="Verrier P.J."/>
            <person name="Waters E."/>
            <person name="Wood A."/>
            <person name="Yang L."/>
            <person name="Cove D."/>
            <person name="Cuming A."/>
            <person name="Hasebe M."/>
            <person name="Lucas S."/>
            <person name="Mishler D.B."/>
            <person name="Reski R."/>
            <person name="Grigoriev I."/>
            <person name="Quatrano R.S."/>
            <person name="Boore J.L."/>
        </authorList>
    </citation>
    <scope>NUCLEOTIDE SEQUENCE [LARGE SCALE GENOMIC DNA]</scope>
    <source>
        <strain evidence="4 5">cv. Gransden 2004</strain>
    </source>
</reference>
<dbReference type="InterPro" id="IPR014812">
    <property type="entry name" value="Vps51"/>
</dbReference>
<dbReference type="EMBL" id="ABEU02000003">
    <property type="status" value="NOT_ANNOTATED_CDS"/>
    <property type="molecule type" value="Genomic_DNA"/>
</dbReference>
<comment type="function">
    <text evidence="2">Acts as component of the GARP complex that is involved in retrograde transport from early and late endosomes to the trans-Golgi network (TGN).</text>
</comment>
<dbReference type="Pfam" id="PF08700">
    <property type="entry name" value="VPS51_Exo84_N"/>
    <property type="match status" value="1"/>
</dbReference>
<reference evidence="4" key="3">
    <citation type="submission" date="2020-12" db="UniProtKB">
        <authorList>
            <consortium name="EnsemblPlants"/>
        </authorList>
    </citation>
    <scope>IDENTIFICATION</scope>
</reference>
<keyword evidence="5" id="KW-1185">Reference proteome</keyword>
<dbReference type="GO" id="GO:0048193">
    <property type="term" value="P:Golgi vesicle transport"/>
    <property type="evidence" value="ECO:0000318"/>
    <property type="project" value="GO_Central"/>
</dbReference>
<dbReference type="InParanoid" id="A0A7I4FN47"/>
<dbReference type="GeneID" id="112280319"/>
<proteinExistence type="inferred from homology"/>
<dbReference type="OrthoDB" id="203678at2759"/>
<comment type="subcellular location">
    <subcellularLocation>
        <location evidence="2">Golgi apparatus</location>
        <location evidence="2">trans-Golgi network</location>
    </subcellularLocation>
</comment>
<name>A0A7I4FN47_PHYPA</name>
<accession>A0A7I4FN47</accession>
<keyword evidence="2" id="KW-0333">Golgi apparatus</keyword>
<keyword evidence="2" id="KW-0445">Lipid transport</keyword>
<evidence type="ECO:0000313" key="4">
    <source>
        <dbReference type="EnsemblPlants" id="Pp3c3_36800V3.2"/>
    </source>
</evidence>
<evidence type="ECO:0000313" key="5">
    <source>
        <dbReference type="Proteomes" id="UP000006727"/>
    </source>
</evidence>
<dbReference type="GO" id="GO:0032456">
    <property type="term" value="P:endocytic recycling"/>
    <property type="evidence" value="ECO:0000318"/>
    <property type="project" value="GO_Central"/>
</dbReference>
<dbReference type="PANTHER" id="PTHR15954:SF4">
    <property type="entry name" value="VACUOLAR PROTEIN SORTING-ASSOCIATED PROTEIN 51 HOMOLOG"/>
    <property type="match status" value="1"/>
</dbReference>
<sequence>MVVKEQDEKSNNLRELLSSFYGSGSSDSESRFEPPDALQGIDLPNFDSDRYISSLDQHTPISATLFSFPFVLKCCRVDFVLVLYTQLVKTPLDRLRDRHVEMAAEIKTLDSDIQFLVYENYNKFISATDTIRRMKENVSGMELEMDQLLKMVTIVRGESDGVNASLCKRRERIEELNRTRSLLRQIQFAFSLPHRLRKCINTENYVGAAKYYYGSLPILKAYGQSSFRKCKEESDAIISTLIKRLQAKIKDRSVLLPARAQAVSLLQQLKHPALETSTSRKELHTEDEKDFIQEFLDESVKFREIFPNGEDHLLHISTEFFDDYFKTVNLSLQPDSGEMLAAELNISFRQLLLDVSRMNELFPRANLLDRASEAVENAVRKHVTKQFNCLNIRIKASLRITDLSRKPDSQQPPKTLKAFLEIAQKTIIDGSLEVLQDLKELLVKSKSYFARWADEYTDLVQGGFQELFTNLIDHFGFLCAQSVETPPQSDESQSAQTVTPSLILLLSLLSIYLYQTAVPQITELVGTWFPGGGAMGSEGRPAFVPSEICRFLNTTGEKLLQQYVDVQARNCSVVVRKAVNTPNWLEYKEPSNIRSFSDLLLQEVGRIQADVQQLLPLGPTRAYRHKITFGSVGPSQSASVRQDGHRSASNLPKVRSQLLERDVARPLTEKVEIFTKVEYNQLWVISTVVKMTLKTFEECVRLQTFNRGGYQQIQLECHYLREPLQNLVDDATVVEVMLDEVCSAALERCRDPVPLDTVALDRLVQAKKAKTESAEEEAPAQIGA</sequence>
<comment type="similarity">
    <text evidence="1 2">Belongs to the VPS51 family.</text>
</comment>
<keyword evidence="2" id="KW-0813">Transport</keyword>
<keyword evidence="2" id="KW-0653">Protein transport</keyword>
<evidence type="ECO:0000256" key="3">
    <source>
        <dbReference type="SAM" id="Coils"/>
    </source>
</evidence>
<evidence type="ECO:0000256" key="2">
    <source>
        <dbReference type="RuleBase" id="RU368010"/>
    </source>
</evidence>
<dbReference type="GO" id="GO:0042147">
    <property type="term" value="P:retrograde transport, endosome to Golgi"/>
    <property type="evidence" value="ECO:0000318"/>
    <property type="project" value="GO_Central"/>
</dbReference>
<gene>
    <name evidence="4" type="primary">LOC112280319</name>
</gene>
<dbReference type="RefSeq" id="XP_024371440.1">
    <property type="nucleotide sequence ID" value="XM_024515672.2"/>
</dbReference>